<name>A0A1S9ZB32_STRMT</name>
<dbReference type="PANTHER" id="PTHR12526">
    <property type="entry name" value="GLYCOSYLTRANSFERASE"/>
    <property type="match status" value="1"/>
</dbReference>
<dbReference type="InterPro" id="IPR001296">
    <property type="entry name" value="Glyco_trans_1"/>
</dbReference>
<dbReference type="EMBL" id="MUXS01000008">
    <property type="protein sequence ID" value="OOR80191.1"/>
    <property type="molecule type" value="Genomic_DNA"/>
</dbReference>
<protein>
    <submittedName>
        <fullName evidence="3">Glycosyl transferase</fullName>
    </submittedName>
</protein>
<accession>A0A1S9ZB32</accession>
<dbReference type="Pfam" id="PF00534">
    <property type="entry name" value="Glycos_transf_1"/>
    <property type="match status" value="1"/>
</dbReference>
<evidence type="ECO:0000259" key="2">
    <source>
        <dbReference type="Pfam" id="PF13439"/>
    </source>
</evidence>
<evidence type="ECO:0000313" key="3">
    <source>
        <dbReference type="EMBL" id="OOR80191.1"/>
    </source>
</evidence>
<keyword evidence="3" id="KW-0808">Transferase</keyword>
<comment type="caution">
    <text evidence="3">The sequence shown here is derived from an EMBL/GenBank/DDBJ whole genome shotgun (WGS) entry which is preliminary data.</text>
</comment>
<evidence type="ECO:0000313" key="4">
    <source>
        <dbReference type="Proteomes" id="UP000190872"/>
    </source>
</evidence>
<dbReference type="CDD" id="cd03811">
    <property type="entry name" value="GT4_GT28_WabH-like"/>
    <property type="match status" value="1"/>
</dbReference>
<gene>
    <name evidence="3" type="ORF">B0179_05450</name>
</gene>
<dbReference type="PANTHER" id="PTHR12526:SF630">
    <property type="entry name" value="GLYCOSYLTRANSFERASE"/>
    <property type="match status" value="1"/>
</dbReference>
<dbReference type="Pfam" id="PF13439">
    <property type="entry name" value="Glyco_transf_4"/>
    <property type="match status" value="1"/>
</dbReference>
<reference evidence="3 4" key="1">
    <citation type="submission" date="2017-02" db="EMBL/GenBank/DDBJ databases">
        <title>Draft genome sequence of Streptococcus mitis CCUG 61082.</title>
        <authorList>
            <person name="Salva-Serra F."/>
            <person name="Engstrom-Jakobsson H."/>
            <person name="Thorell K."/>
            <person name="Jaen-Luchoro D."/>
            <person name="Gonzales-Siles L."/>
            <person name="Karlsson R."/>
            <person name="Gomila M."/>
            <person name="Yazdan S."/>
            <person name="Boulund F."/>
            <person name="Johnning A."/>
            <person name="Engstrand L."/>
            <person name="Kristiansson E."/>
            <person name="Moore E."/>
        </authorList>
    </citation>
    <scope>NUCLEOTIDE SEQUENCE [LARGE SCALE GENOMIC DNA]</scope>
    <source>
        <strain evidence="3 4">CCUG 61082</strain>
    </source>
</reference>
<dbReference type="AlphaFoldDB" id="A0A1S9ZB32"/>
<dbReference type="GO" id="GO:0016757">
    <property type="term" value="F:glycosyltransferase activity"/>
    <property type="evidence" value="ECO:0007669"/>
    <property type="project" value="InterPro"/>
</dbReference>
<dbReference type="Gene3D" id="3.40.50.2000">
    <property type="entry name" value="Glycogen Phosphorylase B"/>
    <property type="match status" value="2"/>
</dbReference>
<dbReference type="InterPro" id="IPR028098">
    <property type="entry name" value="Glyco_trans_4-like_N"/>
</dbReference>
<feature type="domain" description="Glycosyl transferase family 1" evidence="1">
    <location>
        <begin position="212"/>
        <end position="354"/>
    </location>
</feature>
<dbReference type="Proteomes" id="UP000190872">
    <property type="component" value="Unassembled WGS sequence"/>
</dbReference>
<dbReference type="SUPFAM" id="SSF53756">
    <property type="entry name" value="UDP-Glycosyltransferase/glycogen phosphorylase"/>
    <property type="match status" value="1"/>
</dbReference>
<proteinExistence type="predicted"/>
<organism evidence="3 4">
    <name type="scientific">Streptococcus mitis</name>
    <dbReference type="NCBI Taxonomy" id="28037"/>
    <lineage>
        <taxon>Bacteria</taxon>
        <taxon>Bacillati</taxon>
        <taxon>Bacillota</taxon>
        <taxon>Bacilli</taxon>
        <taxon>Lactobacillales</taxon>
        <taxon>Streptococcaceae</taxon>
        <taxon>Streptococcus</taxon>
        <taxon>Streptococcus mitis group</taxon>
    </lineage>
</organism>
<evidence type="ECO:0000259" key="1">
    <source>
        <dbReference type="Pfam" id="PF00534"/>
    </source>
</evidence>
<feature type="domain" description="Glycosyltransferase subfamily 4-like N-terminal" evidence="2">
    <location>
        <begin position="36"/>
        <end position="198"/>
    </location>
</feature>
<sequence>MMLSSLIWISLIQNTRENMVAKKKILFFMWSFSLGGGAEKILSTIVSNLDPEKYDIDILEMEHFDKGYESVPKHVCILKSLQDYRQARWIRALLWRMRIYFPRLTRRLLVRDDYDVEVSFTIMNPPLLFSKRKEVKKISWIHGSIEEFIKDSSKRESHRRQLDAADTIVGISNKTSNSIKEVYPDYASKLQTVYNGYDFKTILEKSQEKIDIEIAPQSICTIGRIEENKGSDRVVEVIRLLHQEGKNYHLYFIGAGDMEEELKKRVKEYELEDYVHFLGYQKNPYQYLSQTKVLLSMSKQEGFPGVYVEALSLGLPFVSTDVGGAEELSQEGRFGQIIESNQEAAQAITNYMTSASNFDVNEASQFIQQFTIAKQIEQVEKLLEE</sequence>